<gene>
    <name evidence="1" type="ORF">HMPREF9623_01399</name>
</gene>
<name>A0AA36Y4S8_9FIRM</name>
<proteinExistence type="predicted"/>
<evidence type="ECO:0000313" key="2">
    <source>
        <dbReference type="Proteomes" id="UP000018466"/>
    </source>
</evidence>
<reference evidence="1 2" key="1">
    <citation type="submission" date="2011-10" db="EMBL/GenBank/DDBJ databases">
        <title>The Genome Sequence of Lachnospiraceae bacterium ACC2.</title>
        <authorList>
            <consortium name="The Broad Institute Genome Sequencing Platform"/>
            <person name="Earl A."/>
            <person name="Ward D."/>
            <person name="Feldgarden M."/>
            <person name="Gevers D."/>
            <person name="Sizova M."/>
            <person name="Hazen A."/>
            <person name="Epstein S."/>
            <person name="Young S.K."/>
            <person name="Zeng Q."/>
            <person name="Gargeya S."/>
            <person name="Fitzgerald M."/>
            <person name="Haas B."/>
            <person name="Abouelleil A."/>
            <person name="Alvarado L."/>
            <person name="Arachchi H.M."/>
            <person name="Berlin A."/>
            <person name="Brown A."/>
            <person name="Chapman S.B."/>
            <person name="Chen Z."/>
            <person name="Dunbar C."/>
            <person name="Freedman E."/>
            <person name="Gearin G."/>
            <person name="Goldberg J."/>
            <person name="Griggs A."/>
            <person name="Gujja S."/>
            <person name="Heiman D."/>
            <person name="Howarth C."/>
            <person name="Larson L."/>
            <person name="Lui A."/>
            <person name="MacDonald P.J.P."/>
            <person name="Montmayeur A."/>
            <person name="Murphy C."/>
            <person name="Neiman D."/>
            <person name="Pearson M."/>
            <person name="Priest M."/>
            <person name="Roberts A."/>
            <person name="Saif S."/>
            <person name="Shea T."/>
            <person name="Shenoy N."/>
            <person name="Sisk P."/>
            <person name="Stolte C."/>
            <person name="Sykes S."/>
            <person name="Wortman J."/>
            <person name="Nusbaum C."/>
            <person name="Birren B."/>
        </authorList>
    </citation>
    <scope>NUCLEOTIDE SEQUENCE [LARGE SCALE GENOMIC DNA]</scope>
    <source>
        <strain evidence="1 2">ACC2</strain>
    </source>
</reference>
<organism evidence="1 2">
    <name type="scientific">Stomatobaculum longum</name>
    <dbReference type="NCBI Taxonomy" id="796942"/>
    <lineage>
        <taxon>Bacteria</taxon>
        <taxon>Bacillati</taxon>
        <taxon>Bacillota</taxon>
        <taxon>Clostridia</taxon>
        <taxon>Lachnospirales</taxon>
        <taxon>Lachnospiraceae</taxon>
        <taxon>Stomatobaculum</taxon>
    </lineage>
</organism>
<comment type="caution">
    <text evidence="1">The sequence shown here is derived from an EMBL/GenBank/DDBJ whole genome shotgun (WGS) entry which is preliminary data.</text>
</comment>
<dbReference type="Proteomes" id="UP000018466">
    <property type="component" value="Unassembled WGS sequence"/>
</dbReference>
<sequence length="122" mass="14044">MRKIEEKTFRVGHLELLLEAVIARAGLVKTEVTDCRAERNRVAFRMGGHSYRLFVTQYEDDVFGETVTYLLFDETNALLARASSKLYHFEIDGRHFEQLVPEELSCELCTGGCPDCLKLRQQ</sequence>
<dbReference type="RefSeq" id="WP_009533231.1">
    <property type="nucleotide sequence ID" value="NZ_JH590863.1"/>
</dbReference>
<dbReference type="GeneID" id="86941143"/>
<dbReference type="AlphaFoldDB" id="A0AA36Y4S8"/>
<protein>
    <submittedName>
        <fullName evidence="1">Uncharacterized protein</fullName>
    </submittedName>
</protein>
<dbReference type="EMBL" id="AGEL01000007">
    <property type="protein sequence ID" value="EHO16700.1"/>
    <property type="molecule type" value="Genomic_DNA"/>
</dbReference>
<accession>A0AA36Y4S8</accession>
<evidence type="ECO:0000313" key="1">
    <source>
        <dbReference type="EMBL" id="EHO16700.1"/>
    </source>
</evidence>
<keyword evidence="2" id="KW-1185">Reference proteome</keyword>